<evidence type="ECO:0000256" key="6">
    <source>
        <dbReference type="RuleBase" id="RU003934"/>
    </source>
</evidence>
<evidence type="ECO:0000256" key="1">
    <source>
        <dbReference type="ARBA" id="ARBA00006700"/>
    </source>
</evidence>
<dbReference type="FunFam" id="3.30.70.330:FF:000035">
    <property type="entry name" value="60S ribosomal protein L23a"/>
    <property type="match status" value="1"/>
</dbReference>
<dbReference type="PROSITE" id="PS00050">
    <property type="entry name" value="RIBOSOMAL_L23"/>
    <property type="match status" value="1"/>
</dbReference>
<comment type="similarity">
    <text evidence="1 6">Belongs to the universal ribosomal protein uL23 family.</text>
</comment>
<dbReference type="SUPFAM" id="SSF54189">
    <property type="entry name" value="Ribosomal proteins S24e, L23 and L15e"/>
    <property type="match status" value="1"/>
</dbReference>
<dbReference type="AlphaFoldDB" id="A0A915EQQ1"/>
<dbReference type="HAMAP" id="MF_01369_A">
    <property type="entry name" value="Ribosomal_uL23_A"/>
    <property type="match status" value="1"/>
</dbReference>
<evidence type="ECO:0000256" key="5">
    <source>
        <dbReference type="ARBA" id="ARBA00023274"/>
    </source>
</evidence>
<keyword evidence="2" id="KW-0699">rRNA-binding</keyword>
<feature type="domain" description="Large ribosomal subunit protein uL23 N-terminal" evidence="7">
    <location>
        <begin position="66"/>
        <end position="117"/>
    </location>
</feature>
<proteinExistence type="inferred from homology"/>
<dbReference type="NCBIfam" id="NF011118">
    <property type="entry name" value="PRK14548.1"/>
    <property type="match status" value="1"/>
</dbReference>
<dbReference type="GO" id="GO:0006412">
    <property type="term" value="P:translation"/>
    <property type="evidence" value="ECO:0007669"/>
    <property type="project" value="InterPro"/>
</dbReference>
<dbReference type="GO" id="GO:1990904">
    <property type="term" value="C:ribonucleoprotein complex"/>
    <property type="evidence" value="ECO:0007669"/>
    <property type="project" value="UniProtKB-KW"/>
</dbReference>
<dbReference type="GO" id="GO:0003735">
    <property type="term" value="F:structural constituent of ribosome"/>
    <property type="evidence" value="ECO:0007669"/>
    <property type="project" value="InterPro"/>
</dbReference>
<keyword evidence="4 6" id="KW-0689">Ribosomal protein</keyword>
<keyword evidence="8" id="KW-1185">Reference proteome</keyword>
<dbReference type="PANTHER" id="PTHR11620">
    <property type="entry name" value="60S RIBOSOMAL PROTEIN L23A"/>
    <property type="match status" value="1"/>
</dbReference>
<dbReference type="Proteomes" id="UP000887574">
    <property type="component" value="Unplaced"/>
</dbReference>
<evidence type="ECO:0000313" key="9">
    <source>
        <dbReference type="WBParaSite" id="jg8349"/>
    </source>
</evidence>
<dbReference type="WBParaSite" id="jg8349">
    <property type="protein sequence ID" value="jg8349"/>
    <property type="gene ID" value="jg8349"/>
</dbReference>
<dbReference type="InterPro" id="IPR013025">
    <property type="entry name" value="Ribosomal_uL23-like"/>
</dbReference>
<evidence type="ECO:0000256" key="3">
    <source>
        <dbReference type="ARBA" id="ARBA00022884"/>
    </source>
</evidence>
<evidence type="ECO:0000256" key="4">
    <source>
        <dbReference type="ARBA" id="ARBA00022980"/>
    </source>
</evidence>
<organism evidence="8 9">
    <name type="scientific">Ditylenchus dipsaci</name>
    <dbReference type="NCBI Taxonomy" id="166011"/>
    <lineage>
        <taxon>Eukaryota</taxon>
        <taxon>Metazoa</taxon>
        <taxon>Ecdysozoa</taxon>
        <taxon>Nematoda</taxon>
        <taxon>Chromadorea</taxon>
        <taxon>Rhabditida</taxon>
        <taxon>Tylenchina</taxon>
        <taxon>Tylenchomorpha</taxon>
        <taxon>Sphaerularioidea</taxon>
        <taxon>Anguinidae</taxon>
        <taxon>Anguininae</taxon>
        <taxon>Ditylenchus</taxon>
    </lineage>
</organism>
<dbReference type="InterPro" id="IPR012677">
    <property type="entry name" value="Nucleotide-bd_a/b_plait_sf"/>
</dbReference>
<dbReference type="InterPro" id="IPR012678">
    <property type="entry name" value="Ribosomal_uL23/eL15/eS24_sf"/>
</dbReference>
<accession>A0A915EQQ1</accession>
<protein>
    <submittedName>
        <fullName evidence="9">Ribosomal protein L23/L25 N-terminal domain-containing protein</fullName>
    </submittedName>
</protein>
<sequence length="206" mass="23257">MVQSSYSLNGSNEQRRIQTVVLEEKSASKNYALFNWLYILAQALVTMAPSMKAPKKQVSVKKGKQAVAKAVDAKKRVVKGKKGLVHKKKVRTSVHFYRPATLKLPRSPKCPHKAVPKRDKLDRFAIIKHPLTTESAMKKIEDTNTLVFIVDMRANKHQIKGAVMKLYNIKVQQVNTLISPMHLKKAYVRLSPEFDALDVANKIGII</sequence>
<reference evidence="9" key="1">
    <citation type="submission" date="2022-11" db="UniProtKB">
        <authorList>
            <consortium name="WormBaseParasite"/>
        </authorList>
    </citation>
    <scope>IDENTIFICATION</scope>
</reference>
<dbReference type="InterPro" id="IPR001014">
    <property type="entry name" value="Ribosomal_uL23_CS"/>
</dbReference>
<dbReference type="InterPro" id="IPR005633">
    <property type="entry name" value="Ribosomal_uL23_N"/>
</dbReference>
<keyword evidence="5 6" id="KW-0687">Ribonucleoprotein</keyword>
<dbReference type="GO" id="GO:0005840">
    <property type="term" value="C:ribosome"/>
    <property type="evidence" value="ECO:0007669"/>
    <property type="project" value="UniProtKB-KW"/>
</dbReference>
<dbReference type="Gene3D" id="3.30.70.330">
    <property type="match status" value="1"/>
</dbReference>
<evidence type="ECO:0000256" key="2">
    <source>
        <dbReference type="ARBA" id="ARBA00022730"/>
    </source>
</evidence>
<evidence type="ECO:0000313" key="8">
    <source>
        <dbReference type="Proteomes" id="UP000887574"/>
    </source>
</evidence>
<dbReference type="GO" id="GO:0019843">
    <property type="term" value="F:rRNA binding"/>
    <property type="evidence" value="ECO:0007669"/>
    <property type="project" value="UniProtKB-KW"/>
</dbReference>
<dbReference type="Pfam" id="PF00276">
    <property type="entry name" value="Ribosomal_L23"/>
    <property type="match status" value="1"/>
</dbReference>
<evidence type="ECO:0000259" key="7">
    <source>
        <dbReference type="Pfam" id="PF03939"/>
    </source>
</evidence>
<name>A0A915EQQ1_9BILA</name>
<dbReference type="Pfam" id="PF03939">
    <property type="entry name" value="Ribosomal_L23eN"/>
    <property type="match status" value="1"/>
</dbReference>
<keyword evidence="3" id="KW-0694">RNA-binding</keyword>